<evidence type="ECO:0008006" key="4">
    <source>
        <dbReference type="Google" id="ProtNLM"/>
    </source>
</evidence>
<accession>A0AAE0F1M0</accession>
<keyword evidence="1" id="KW-1133">Transmembrane helix</keyword>
<organism evidence="2 3">
    <name type="scientific">Cymbomonas tetramitiformis</name>
    <dbReference type="NCBI Taxonomy" id="36881"/>
    <lineage>
        <taxon>Eukaryota</taxon>
        <taxon>Viridiplantae</taxon>
        <taxon>Chlorophyta</taxon>
        <taxon>Pyramimonadophyceae</taxon>
        <taxon>Pyramimonadales</taxon>
        <taxon>Pyramimonadaceae</taxon>
        <taxon>Cymbomonas</taxon>
    </lineage>
</organism>
<dbReference type="AlphaFoldDB" id="A0AAE0F1M0"/>
<gene>
    <name evidence="2" type="ORF">CYMTET_41807</name>
</gene>
<evidence type="ECO:0000313" key="2">
    <source>
        <dbReference type="EMBL" id="KAK3248736.1"/>
    </source>
</evidence>
<feature type="transmembrane region" description="Helical" evidence="1">
    <location>
        <begin position="648"/>
        <end position="670"/>
    </location>
</feature>
<dbReference type="Proteomes" id="UP001190700">
    <property type="component" value="Unassembled WGS sequence"/>
</dbReference>
<reference evidence="2 3" key="1">
    <citation type="journal article" date="2015" name="Genome Biol. Evol.">
        <title>Comparative Genomics of a Bacterivorous Green Alga Reveals Evolutionary Causalities and Consequences of Phago-Mixotrophic Mode of Nutrition.</title>
        <authorList>
            <person name="Burns J.A."/>
            <person name="Paasch A."/>
            <person name="Narechania A."/>
            <person name="Kim E."/>
        </authorList>
    </citation>
    <scope>NUCLEOTIDE SEQUENCE [LARGE SCALE GENOMIC DNA]</scope>
    <source>
        <strain evidence="2 3">PLY_AMNH</strain>
    </source>
</reference>
<dbReference type="SMART" id="SM01411">
    <property type="entry name" value="Ephrin_rec_like"/>
    <property type="match status" value="3"/>
</dbReference>
<feature type="transmembrane region" description="Helical" evidence="1">
    <location>
        <begin position="833"/>
        <end position="852"/>
    </location>
</feature>
<keyword evidence="1" id="KW-0812">Transmembrane</keyword>
<dbReference type="PANTHER" id="PTHR11319">
    <property type="entry name" value="G PROTEIN-COUPLED RECEPTOR-RELATED"/>
    <property type="match status" value="1"/>
</dbReference>
<feature type="transmembrane region" description="Helical" evidence="1">
    <location>
        <begin position="690"/>
        <end position="713"/>
    </location>
</feature>
<dbReference type="SUPFAM" id="SSF53822">
    <property type="entry name" value="Periplasmic binding protein-like I"/>
    <property type="match status" value="1"/>
</dbReference>
<feature type="transmembrane region" description="Helical" evidence="1">
    <location>
        <begin position="771"/>
        <end position="789"/>
    </location>
</feature>
<keyword evidence="1" id="KW-0472">Membrane</keyword>
<feature type="transmembrane region" description="Helical" evidence="1">
    <location>
        <begin position="570"/>
        <end position="592"/>
    </location>
</feature>
<evidence type="ECO:0000313" key="3">
    <source>
        <dbReference type="Proteomes" id="UP001190700"/>
    </source>
</evidence>
<dbReference type="Gene3D" id="2.10.50.10">
    <property type="entry name" value="Tumor Necrosis Factor Receptor, subunit A, domain 2"/>
    <property type="match status" value="1"/>
</dbReference>
<dbReference type="SUPFAM" id="SSF57184">
    <property type="entry name" value="Growth factor receptor domain"/>
    <property type="match status" value="1"/>
</dbReference>
<sequence>GTYFDSCVGLIKAFRYVDFLPKNIHMAACVDNADFLDEDMGVGVETARWITGPSQWDSRLHGYEFEEDDFVLVNHFQSSGNQSYSSAPREFMGMFRERWGTTPPYQTVSAMAAIYMLEGAVRRGGLNGDRENLKKEMDAQYQTSFWGINSVDQFGQNNQRRIVTMQLDHFGELQIISPISAATTSVVNPVPSWNDNARNLPCEPGYFVQGSNRLCMNATSGKWEFCQDSECVPAPIGTFTDSVGMLAPLQCPINQYAPREASTCCTLCPPGTDTHQARGMSQCLTCASGEAQPGYGQNCTHCPAGSSASDIWAYLGCVRCNDQPGGYFYQPLPGQSECIQCPEYTFKVGGTPGIHREECLCIPGTWRPDGLPGHACTRCPEGAYCSGGLQQPFTRSGVYARTELMGGQASLAGYPFVVAREGYPAPADPETALFSLPEIFFQCRMEWTCLGNFTCSEDRRGTLCESCNANYFELGDTFCIECQGVVIDTVATLLASLGTIALWKTLNTYSASEYDSLDIALQYVQYVSITQGFSVAWPQELRVVAQIFSIGNFNLDFYSPNCIMSWSSSMSVTLIFVLPVIWALALTAQYVLARCLYLGMICSANPQTRRTYRSIFRALSKIQCLTFVATETELNNYKLDSYRSALTLLNIIYNALVSNALAGFSCTELPDGSRFLSSMPELECGSLAHQVHMAACALAIPIYVIGIPVLYFWSLRKIRYQDVLFEADVVRVWGWAYTRYEPHYYYWELVILARRFFLSVVLVVFSDYPHLQVFVATLVLQFFICLHFFHRPFLDREVDLLDASSLISVLFYVMCGTIYGAEDATDNQKLICTIFLMVVTSGELIFAAILFIRQASLYSVQSSTIGLLNDYCAALWSATAYSIFAAHYYREDLVQRGLEQIADKNGQVSVPAFLTFAKSSGACLQKKDGTMLQEELLFRLIFRTINPNSKSISAEHLMRSLDMTTLQVYDMSRVQSFLYEKTAIELIFPEEEACGLDENGTVLTIPLDDDMPPSDAEELRSQPLRRRDKLRVRSSEQIVKVLAGLLPVHGIEKDFLRTKHRLEEKGGQINMLLGRAHQHLLPAWVKSQQSQNAGDELVAITLVDQLLSPHISDISCTGPYSYSADAAFFRSLAKTPLILEFMLQCTDEECMAFKQTLRSVYKLFLKVGSKGDITEKLDVAKRAPLLSWLVQKSNIAERNNCKSLLLHLVKDAEEVEAPKPSKMVKLLSRTSSLPTRITSRSLSNAGILIPPIPKHVPPELDQEI</sequence>
<feature type="transmembrane region" description="Helical" evidence="1">
    <location>
        <begin position="744"/>
        <end position="765"/>
    </location>
</feature>
<feature type="transmembrane region" description="Helical" evidence="1">
    <location>
        <begin position="801"/>
        <end position="821"/>
    </location>
</feature>
<keyword evidence="3" id="KW-1185">Reference proteome</keyword>
<comment type="caution">
    <text evidence="2">The sequence shown here is derived from an EMBL/GenBank/DDBJ whole genome shotgun (WGS) entry which is preliminary data.</text>
</comment>
<dbReference type="EMBL" id="LGRX02027822">
    <property type="protein sequence ID" value="KAK3248736.1"/>
    <property type="molecule type" value="Genomic_DNA"/>
</dbReference>
<feature type="non-terminal residue" evidence="2">
    <location>
        <position position="1"/>
    </location>
</feature>
<dbReference type="InterPro" id="IPR009030">
    <property type="entry name" value="Growth_fac_rcpt_cys_sf"/>
</dbReference>
<dbReference type="InterPro" id="IPR028082">
    <property type="entry name" value="Peripla_BP_I"/>
</dbReference>
<proteinExistence type="predicted"/>
<evidence type="ECO:0000256" key="1">
    <source>
        <dbReference type="SAM" id="Phobius"/>
    </source>
</evidence>
<name>A0AAE0F1M0_9CHLO</name>
<protein>
    <recommendedName>
        <fullName evidence="4">Tyrosine-protein kinase ephrin type A/B receptor-like domain-containing protein</fullName>
    </recommendedName>
</protein>
<dbReference type="PANTHER" id="PTHR11319:SF35">
    <property type="entry name" value="OUTER MEMBRANE PROTEIN PMPC-RELATED"/>
    <property type="match status" value="1"/>
</dbReference>